<keyword evidence="9 10" id="KW-0012">Acyltransferase</keyword>
<feature type="domain" description="Palmitoyltransferase DHHC" evidence="12">
    <location>
        <begin position="412"/>
        <end position="529"/>
    </location>
</feature>
<keyword evidence="4 10" id="KW-0812">Transmembrane</keyword>
<dbReference type="KEGG" id="tet:TTHERM_00048770"/>
<feature type="compositionally biased region" description="Basic and acidic residues" evidence="11">
    <location>
        <begin position="130"/>
        <end position="156"/>
    </location>
</feature>
<evidence type="ECO:0000256" key="2">
    <source>
        <dbReference type="ARBA" id="ARBA00008574"/>
    </source>
</evidence>
<dbReference type="InterPro" id="IPR001594">
    <property type="entry name" value="Palmitoyltrfase_DHHC"/>
</dbReference>
<comment type="domain">
    <text evidence="10">The DHHC domain is required for palmitoyltransferase activity.</text>
</comment>
<evidence type="ECO:0000256" key="6">
    <source>
        <dbReference type="ARBA" id="ARBA00023136"/>
    </source>
</evidence>
<keyword evidence="3 10" id="KW-0808">Transferase</keyword>
<dbReference type="Pfam" id="PF01529">
    <property type="entry name" value="DHHC"/>
    <property type="match status" value="1"/>
</dbReference>
<dbReference type="EMBL" id="GG662712">
    <property type="protein sequence ID" value="EAR94440.3"/>
    <property type="molecule type" value="Genomic_DNA"/>
</dbReference>
<name>Q23DB3_TETTS</name>
<keyword evidence="7" id="KW-0564">Palmitate</keyword>
<keyword evidence="5 10" id="KW-1133">Transmembrane helix</keyword>
<sequence length="604" mass="70299">MRLSWAPFVYLTFESIIIYLTYQLEPSLFDYQNFISNLFALVVCITNVAFFIVHCKDPGYLPIPEISYQIQDQSSRNEDKNKQQFEFVSNRQSGKFNKNIDLNAQQNAQIDSEPTKNKNTDPNTISGNSQEHEQSDSQKQQDQEKIKTPEKSKEEIEMQCEPSMQTENENNEIQIKSLPQSKQNSDEKNPKKNDIFSPLSDKQLDDDGDEVVKIETVQEDAAKSKQEMYSFEISIQQKQQIKNEITTQEGSTKSTTKTNEHITTNNFNNVLTQNNVINSIFTNENICNNIVTSLSNKTSEIQQCSKLDDSKLNYSVIDYPQTAIDFNAKILNNQDMRSSYSNKLYSFSKKNEEQSNVFSLFSPINDHTKLQVRLNDNMNSYVNKEAPQIHQNLHEINIMSEIHDPNEAQFVEIRHCLSCHIEQKIRSKHCKFCNRCVATYDHHCPWIGNCVGEKNRCNFWWFLSIQFTELAIAITFVIKSIVSNSEINIVMWAIDIVLLGFFLLMVGSLLIYHTYLAVENLTTWENARWEKISYLKEWPEHFGSPFNKGIWQNIKSYCQCIKPSKYFTSWYIPKLKSQANEEQNKQKNIIINLQNNQFEQEQNA</sequence>
<gene>
    <name evidence="13" type="ORF">TTHERM_00048770</name>
</gene>
<dbReference type="STRING" id="312017.Q23DB3"/>
<dbReference type="AlphaFoldDB" id="Q23DB3"/>
<evidence type="ECO:0000256" key="8">
    <source>
        <dbReference type="ARBA" id="ARBA00023288"/>
    </source>
</evidence>
<dbReference type="GO" id="GO:0005794">
    <property type="term" value="C:Golgi apparatus"/>
    <property type="evidence" value="ECO:0007669"/>
    <property type="project" value="TreeGrafter"/>
</dbReference>
<evidence type="ECO:0000256" key="10">
    <source>
        <dbReference type="RuleBase" id="RU079119"/>
    </source>
</evidence>
<feature type="compositionally biased region" description="Basic and acidic residues" evidence="11">
    <location>
        <begin position="184"/>
        <end position="194"/>
    </location>
</feature>
<protein>
    <recommendedName>
        <fullName evidence="10">Palmitoyltransferase</fullName>
        <ecNumber evidence="10">2.3.1.225</ecNumber>
    </recommendedName>
</protein>
<evidence type="ECO:0000259" key="12">
    <source>
        <dbReference type="Pfam" id="PF01529"/>
    </source>
</evidence>
<evidence type="ECO:0000313" key="13">
    <source>
        <dbReference type="EMBL" id="EAR94440.3"/>
    </source>
</evidence>
<evidence type="ECO:0000256" key="3">
    <source>
        <dbReference type="ARBA" id="ARBA00022679"/>
    </source>
</evidence>
<comment type="catalytic activity">
    <reaction evidence="10">
        <text>L-cysteinyl-[protein] + hexadecanoyl-CoA = S-hexadecanoyl-L-cysteinyl-[protein] + CoA</text>
        <dbReference type="Rhea" id="RHEA:36683"/>
        <dbReference type="Rhea" id="RHEA-COMP:10131"/>
        <dbReference type="Rhea" id="RHEA-COMP:11032"/>
        <dbReference type="ChEBI" id="CHEBI:29950"/>
        <dbReference type="ChEBI" id="CHEBI:57287"/>
        <dbReference type="ChEBI" id="CHEBI:57379"/>
        <dbReference type="ChEBI" id="CHEBI:74151"/>
        <dbReference type="EC" id="2.3.1.225"/>
    </reaction>
</comment>
<dbReference type="GO" id="GO:0019706">
    <property type="term" value="F:protein-cysteine S-palmitoyltransferase activity"/>
    <property type="evidence" value="ECO:0007669"/>
    <property type="project" value="UniProtKB-EC"/>
</dbReference>
<dbReference type="EC" id="2.3.1.225" evidence="10"/>
<dbReference type="HOGENOM" id="CLU_436500_0_0_1"/>
<keyword evidence="8" id="KW-0449">Lipoprotein</keyword>
<feature type="transmembrane region" description="Helical" evidence="10">
    <location>
        <begin position="490"/>
        <end position="512"/>
    </location>
</feature>
<keyword evidence="14" id="KW-1185">Reference proteome</keyword>
<dbReference type="RefSeq" id="XP_001014773.3">
    <property type="nucleotide sequence ID" value="XM_001014773.3"/>
</dbReference>
<feature type="transmembrane region" description="Helical" evidence="10">
    <location>
        <begin position="6"/>
        <end position="22"/>
    </location>
</feature>
<feature type="compositionally biased region" description="Polar residues" evidence="11">
    <location>
        <begin position="162"/>
        <end position="183"/>
    </location>
</feature>
<organism evidence="13 14">
    <name type="scientific">Tetrahymena thermophila (strain SB210)</name>
    <dbReference type="NCBI Taxonomy" id="312017"/>
    <lineage>
        <taxon>Eukaryota</taxon>
        <taxon>Sar</taxon>
        <taxon>Alveolata</taxon>
        <taxon>Ciliophora</taxon>
        <taxon>Intramacronucleata</taxon>
        <taxon>Oligohymenophorea</taxon>
        <taxon>Hymenostomatida</taxon>
        <taxon>Tetrahymenina</taxon>
        <taxon>Tetrahymenidae</taxon>
        <taxon>Tetrahymena</taxon>
    </lineage>
</organism>
<evidence type="ECO:0000313" key="14">
    <source>
        <dbReference type="Proteomes" id="UP000009168"/>
    </source>
</evidence>
<dbReference type="PANTHER" id="PTHR22883:SF301">
    <property type="entry name" value="PALMITOYLTRANSFERASE ZDHHC12"/>
    <property type="match status" value="1"/>
</dbReference>
<feature type="transmembrane region" description="Helical" evidence="10">
    <location>
        <begin position="459"/>
        <end position="478"/>
    </location>
</feature>
<accession>Q23DB3</accession>
<dbReference type="GeneID" id="7839750"/>
<evidence type="ECO:0000256" key="5">
    <source>
        <dbReference type="ARBA" id="ARBA00022989"/>
    </source>
</evidence>
<proteinExistence type="inferred from homology"/>
<evidence type="ECO:0000256" key="4">
    <source>
        <dbReference type="ARBA" id="ARBA00022692"/>
    </source>
</evidence>
<dbReference type="InParanoid" id="Q23DB3"/>
<evidence type="ECO:0000256" key="7">
    <source>
        <dbReference type="ARBA" id="ARBA00023139"/>
    </source>
</evidence>
<dbReference type="InterPro" id="IPR039859">
    <property type="entry name" value="PFA4/ZDH16/20/ERF2-like"/>
</dbReference>
<dbReference type="eggNOG" id="KOG1311">
    <property type="taxonomic scope" value="Eukaryota"/>
</dbReference>
<comment type="similarity">
    <text evidence="2 10">Belongs to the DHHC palmitoyltransferase family.</text>
</comment>
<evidence type="ECO:0000256" key="1">
    <source>
        <dbReference type="ARBA" id="ARBA00004127"/>
    </source>
</evidence>
<reference evidence="14" key="1">
    <citation type="journal article" date="2006" name="PLoS Biol.">
        <title>Macronuclear genome sequence of the ciliate Tetrahymena thermophila, a model eukaryote.</title>
        <authorList>
            <person name="Eisen J.A."/>
            <person name="Coyne R.S."/>
            <person name="Wu M."/>
            <person name="Wu D."/>
            <person name="Thiagarajan M."/>
            <person name="Wortman J.R."/>
            <person name="Badger J.H."/>
            <person name="Ren Q."/>
            <person name="Amedeo P."/>
            <person name="Jones K.M."/>
            <person name="Tallon L.J."/>
            <person name="Delcher A.L."/>
            <person name="Salzberg S.L."/>
            <person name="Silva J.C."/>
            <person name="Haas B.J."/>
            <person name="Majoros W.H."/>
            <person name="Farzad M."/>
            <person name="Carlton J.M."/>
            <person name="Smith R.K. Jr."/>
            <person name="Garg J."/>
            <person name="Pearlman R.E."/>
            <person name="Karrer K.M."/>
            <person name="Sun L."/>
            <person name="Manning G."/>
            <person name="Elde N.C."/>
            <person name="Turkewitz A.P."/>
            <person name="Asai D.J."/>
            <person name="Wilkes D.E."/>
            <person name="Wang Y."/>
            <person name="Cai H."/>
            <person name="Collins K."/>
            <person name="Stewart B.A."/>
            <person name="Lee S.R."/>
            <person name="Wilamowska K."/>
            <person name="Weinberg Z."/>
            <person name="Ruzzo W.L."/>
            <person name="Wloga D."/>
            <person name="Gaertig J."/>
            <person name="Frankel J."/>
            <person name="Tsao C.-C."/>
            <person name="Gorovsky M.A."/>
            <person name="Keeling P.J."/>
            <person name="Waller R.F."/>
            <person name="Patron N.J."/>
            <person name="Cherry J.M."/>
            <person name="Stover N.A."/>
            <person name="Krieger C.J."/>
            <person name="del Toro C."/>
            <person name="Ryder H.F."/>
            <person name="Williamson S.C."/>
            <person name="Barbeau R.A."/>
            <person name="Hamilton E.P."/>
            <person name="Orias E."/>
        </authorList>
    </citation>
    <scope>NUCLEOTIDE SEQUENCE [LARGE SCALE GENOMIC DNA]</scope>
    <source>
        <strain evidence="14">SB210</strain>
    </source>
</reference>
<comment type="subcellular location">
    <subcellularLocation>
        <location evidence="1">Endomembrane system</location>
        <topology evidence="1">Multi-pass membrane protein</topology>
    </subcellularLocation>
</comment>
<dbReference type="GO" id="GO:0005783">
    <property type="term" value="C:endoplasmic reticulum"/>
    <property type="evidence" value="ECO:0007669"/>
    <property type="project" value="TreeGrafter"/>
</dbReference>
<evidence type="ECO:0000256" key="11">
    <source>
        <dbReference type="SAM" id="MobiDB-lite"/>
    </source>
</evidence>
<dbReference type="Proteomes" id="UP000009168">
    <property type="component" value="Unassembled WGS sequence"/>
</dbReference>
<dbReference type="PANTHER" id="PTHR22883">
    <property type="entry name" value="ZINC FINGER DHHC DOMAIN CONTAINING PROTEIN"/>
    <property type="match status" value="1"/>
</dbReference>
<evidence type="ECO:0000256" key="9">
    <source>
        <dbReference type="ARBA" id="ARBA00023315"/>
    </source>
</evidence>
<feature type="region of interest" description="Disordered" evidence="11">
    <location>
        <begin position="106"/>
        <end position="208"/>
    </location>
</feature>
<feature type="transmembrane region" description="Helical" evidence="10">
    <location>
        <begin position="34"/>
        <end position="53"/>
    </location>
</feature>
<dbReference type="PROSITE" id="PS50216">
    <property type="entry name" value="DHHC"/>
    <property type="match status" value="1"/>
</dbReference>
<keyword evidence="6 10" id="KW-0472">Membrane</keyword>
<dbReference type="GO" id="GO:0006612">
    <property type="term" value="P:protein targeting to membrane"/>
    <property type="evidence" value="ECO:0007669"/>
    <property type="project" value="TreeGrafter"/>
</dbReference>
<dbReference type="OrthoDB" id="331948at2759"/>